<proteinExistence type="predicted"/>
<accession>A0ABR8R4V7</accession>
<keyword evidence="4" id="KW-1185">Reference proteome</keyword>
<comment type="caution">
    <text evidence="3">The sequence shown here is derived from an EMBL/GenBank/DDBJ whole genome shotgun (WGS) entry which is preliminary data.</text>
</comment>
<dbReference type="Gene3D" id="3.10.129.10">
    <property type="entry name" value="Hotdog Thioesterase"/>
    <property type="match status" value="1"/>
</dbReference>
<evidence type="ECO:0000259" key="2">
    <source>
        <dbReference type="Pfam" id="PF03061"/>
    </source>
</evidence>
<evidence type="ECO:0000256" key="1">
    <source>
        <dbReference type="ARBA" id="ARBA00022801"/>
    </source>
</evidence>
<name>A0ABR8R4V7_9BACI</name>
<dbReference type="InterPro" id="IPR003736">
    <property type="entry name" value="PAAI_dom"/>
</dbReference>
<evidence type="ECO:0000313" key="4">
    <source>
        <dbReference type="Proteomes" id="UP000640786"/>
    </source>
</evidence>
<dbReference type="NCBIfam" id="TIGR00369">
    <property type="entry name" value="unchar_dom_1"/>
    <property type="match status" value="1"/>
</dbReference>
<feature type="domain" description="Thioesterase" evidence="2">
    <location>
        <begin position="75"/>
        <end position="148"/>
    </location>
</feature>
<keyword evidence="1" id="KW-0378">Hydrolase</keyword>
<dbReference type="Pfam" id="PF03061">
    <property type="entry name" value="4HBT"/>
    <property type="match status" value="1"/>
</dbReference>
<dbReference type="EMBL" id="JACSQO010000001">
    <property type="protein sequence ID" value="MBD7942825.1"/>
    <property type="molecule type" value="Genomic_DNA"/>
</dbReference>
<protein>
    <submittedName>
        <fullName evidence="3">PaaI family thioesterase</fullName>
    </submittedName>
</protein>
<sequence>MNELQTLFEQVTKEASDTEKGLLTDFLLGLQHKRQGTAPTYLNATFQMDTRYEDNHCIVTLPVTPLIYNSFDMPHGGVIATLVDNAMGFLVNKDLHAEGKGAVTTNMTIHYIKASSEKQLIATSTYLHKGRQTLVMECTVTQPDGKKIAYATGSFFVITTTSNSLK</sequence>
<dbReference type="CDD" id="cd03443">
    <property type="entry name" value="PaaI_thioesterase"/>
    <property type="match status" value="1"/>
</dbReference>
<dbReference type="RefSeq" id="WP_191696419.1">
    <property type="nucleotide sequence ID" value="NZ_JACSQO010000001.1"/>
</dbReference>
<reference evidence="3 4" key="1">
    <citation type="submission" date="2020-08" db="EMBL/GenBank/DDBJ databases">
        <title>A Genomic Blueprint of the Chicken Gut Microbiome.</title>
        <authorList>
            <person name="Gilroy R."/>
            <person name="Ravi A."/>
            <person name="Getino M."/>
            <person name="Pursley I."/>
            <person name="Horton D.L."/>
            <person name="Alikhan N.-F."/>
            <person name="Baker D."/>
            <person name="Gharbi K."/>
            <person name="Hall N."/>
            <person name="Watson M."/>
            <person name="Adriaenssens E.M."/>
            <person name="Foster-Nyarko E."/>
            <person name="Jarju S."/>
            <person name="Secka A."/>
            <person name="Antonio M."/>
            <person name="Oren A."/>
            <person name="Chaudhuri R."/>
            <person name="La Ragione R.M."/>
            <person name="Hildebrand F."/>
            <person name="Pallen M.J."/>
        </authorList>
    </citation>
    <scope>NUCLEOTIDE SEQUENCE [LARGE SCALE GENOMIC DNA]</scope>
    <source>
        <strain evidence="3 4">Sa2BUA9</strain>
    </source>
</reference>
<dbReference type="PANTHER" id="PTHR43240">
    <property type="entry name" value="1,4-DIHYDROXY-2-NAPHTHOYL-COA THIOESTERASE 1"/>
    <property type="match status" value="1"/>
</dbReference>
<organism evidence="3 4">
    <name type="scientific">Psychrobacillus faecigallinarum</name>
    <dbReference type="NCBI Taxonomy" id="2762235"/>
    <lineage>
        <taxon>Bacteria</taxon>
        <taxon>Bacillati</taxon>
        <taxon>Bacillota</taxon>
        <taxon>Bacilli</taxon>
        <taxon>Bacillales</taxon>
        <taxon>Bacillaceae</taxon>
        <taxon>Psychrobacillus</taxon>
    </lineage>
</organism>
<dbReference type="InterPro" id="IPR029069">
    <property type="entry name" value="HotDog_dom_sf"/>
</dbReference>
<evidence type="ECO:0000313" key="3">
    <source>
        <dbReference type="EMBL" id="MBD7942825.1"/>
    </source>
</evidence>
<dbReference type="SUPFAM" id="SSF54637">
    <property type="entry name" value="Thioesterase/thiol ester dehydrase-isomerase"/>
    <property type="match status" value="1"/>
</dbReference>
<gene>
    <name evidence="3" type="ORF">H9650_01750</name>
</gene>
<dbReference type="InterPro" id="IPR006683">
    <property type="entry name" value="Thioestr_dom"/>
</dbReference>
<dbReference type="Proteomes" id="UP000640786">
    <property type="component" value="Unassembled WGS sequence"/>
</dbReference>